<sequence>MGQFDLVIGVLLIGLFCAPSFSLPTRAILINHPTPRSEFNDRIWIKGVVGSLFVLDTIHSAVAVYAAWETCVTNYNNPASLAFVSWTIPFTAVATALAAFITQLFLGHRVYILTKSAPLVVFILLLSFLGLFFGIYAGIYSGILKAVAKFGPLNPFVTCWLTFQTSADLLITISLSWVLSRSRTGFRRTDTVINRIIRGAVQTGLFVSLFALGDLFSFLLHRDTNLYAMFAYPMGRIYTNTLLDTLNARTALKAQGHTHEVDTDSFRMANQTTTMAGHTVHSIQVQKDVVTDLAEASVHSEQKYDQKYPVSEV</sequence>
<dbReference type="AlphaFoldDB" id="A0A409YVZ6"/>
<reference evidence="3 4" key="1">
    <citation type="journal article" date="2018" name="Evol. Lett.">
        <title>Horizontal gene cluster transfer increased hallucinogenic mushroom diversity.</title>
        <authorList>
            <person name="Reynolds H.T."/>
            <person name="Vijayakumar V."/>
            <person name="Gluck-Thaler E."/>
            <person name="Korotkin H.B."/>
            <person name="Matheny P.B."/>
            <person name="Slot J.C."/>
        </authorList>
    </citation>
    <scope>NUCLEOTIDE SEQUENCE [LARGE SCALE GENOMIC DNA]</scope>
    <source>
        <strain evidence="3 4">SRW20</strain>
    </source>
</reference>
<evidence type="ECO:0000313" key="3">
    <source>
        <dbReference type="EMBL" id="PPR07205.1"/>
    </source>
</evidence>
<gene>
    <name evidence="3" type="ORF">CVT26_012638</name>
</gene>
<dbReference type="OrthoDB" id="2562493at2759"/>
<dbReference type="InParanoid" id="A0A409YVZ6"/>
<feature type="transmembrane region" description="Helical" evidence="1">
    <location>
        <begin position="6"/>
        <end position="23"/>
    </location>
</feature>
<dbReference type="STRING" id="231916.A0A409YVZ6"/>
<dbReference type="Pfam" id="PF20152">
    <property type="entry name" value="DUF6534"/>
    <property type="match status" value="1"/>
</dbReference>
<protein>
    <recommendedName>
        <fullName evidence="2">DUF6534 domain-containing protein</fullName>
    </recommendedName>
</protein>
<name>A0A409YVZ6_9AGAR</name>
<keyword evidence="1" id="KW-1133">Transmembrane helix</keyword>
<accession>A0A409YVZ6</accession>
<keyword evidence="1" id="KW-0812">Transmembrane</keyword>
<feature type="domain" description="DUF6534" evidence="2">
    <location>
        <begin position="166"/>
        <end position="250"/>
    </location>
</feature>
<evidence type="ECO:0000256" key="1">
    <source>
        <dbReference type="SAM" id="Phobius"/>
    </source>
</evidence>
<dbReference type="PANTHER" id="PTHR40465:SF1">
    <property type="entry name" value="DUF6534 DOMAIN-CONTAINING PROTEIN"/>
    <property type="match status" value="1"/>
</dbReference>
<feature type="transmembrane region" description="Helical" evidence="1">
    <location>
        <begin position="43"/>
        <end position="68"/>
    </location>
</feature>
<feature type="transmembrane region" description="Helical" evidence="1">
    <location>
        <begin position="119"/>
        <end position="140"/>
    </location>
</feature>
<dbReference type="InterPro" id="IPR045339">
    <property type="entry name" value="DUF6534"/>
</dbReference>
<proteinExistence type="predicted"/>
<dbReference type="EMBL" id="NHYE01000160">
    <property type="protein sequence ID" value="PPR07205.1"/>
    <property type="molecule type" value="Genomic_DNA"/>
</dbReference>
<dbReference type="PANTHER" id="PTHR40465">
    <property type="entry name" value="CHROMOSOME 1, WHOLE GENOME SHOTGUN SEQUENCE"/>
    <property type="match status" value="1"/>
</dbReference>
<organism evidence="3 4">
    <name type="scientific">Gymnopilus dilepis</name>
    <dbReference type="NCBI Taxonomy" id="231916"/>
    <lineage>
        <taxon>Eukaryota</taxon>
        <taxon>Fungi</taxon>
        <taxon>Dikarya</taxon>
        <taxon>Basidiomycota</taxon>
        <taxon>Agaricomycotina</taxon>
        <taxon>Agaricomycetes</taxon>
        <taxon>Agaricomycetidae</taxon>
        <taxon>Agaricales</taxon>
        <taxon>Agaricineae</taxon>
        <taxon>Hymenogastraceae</taxon>
        <taxon>Gymnopilus</taxon>
    </lineage>
</organism>
<feature type="transmembrane region" description="Helical" evidence="1">
    <location>
        <begin position="160"/>
        <end position="179"/>
    </location>
</feature>
<evidence type="ECO:0000259" key="2">
    <source>
        <dbReference type="Pfam" id="PF20152"/>
    </source>
</evidence>
<keyword evidence="4" id="KW-1185">Reference proteome</keyword>
<dbReference type="Proteomes" id="UP000284706">
    <property type="component" value="Unassembled WGS sequence"/>
</dbReference>
<comment type="caution">
    <text evidence="3">The sequence shown here is derived from an EMBL/GenBank/DDBJ whole genome shotgun (WGS) entry which is preliminary data.</text>
</comment>
<evidence type="ECO:0000313" key="4">
    <source>
        <dbReference type="Proteomes" id="UP000284706"/>
    </source>
</evidence>
<keyword evidence="1" id="KW-0472">Membrane</keyword>
<feature type="transmembrane region" description="Helical" evidence="1">
    <location>
        <begin position="200"/>
        <end position="220"/>
    </location>
</feature>
<feature type="transmembrane region" description="Helical" evidence="1">
    <location>
        <begin position="88"/>
        <end position="107"/>
    </location>
</feature>